<dbReference type="Proteomes" id="UP000034852">
    <property type="component" value="Unassembled WGS sequence"/>
</dbReference>
<accession>A0A0G0GYQ0</accession>
<evidence type="ECO:0000313" key="1">
    <source>
        <dbReference type="EMBL" id="KKQ36083.1"/>
    </source>
</evidence>
<reference evidence="1 2" key="1">
    <citation type="journal article" date="2015" name="Nature">
        <title>rRNA introns, odd ribosomes, and small enigmatic genomes across a large radiation of phyla.</title>
        <authorList>
            <person name="Brown C.T."/>
            <person name="Hug L.A."/>
            <person name="Thomas B.C."/>
            <person name="Sharon I."/>
            <person name="Castelle C.J."/>
            <person name="Singh A."/>
            <person name="Wilkins M.J."/>
            <person name="Williams K.H."/>
            <person name="Banfield J.F."/>
        </authorList>
    </citation>
    <scope>NUCLEOTIDE SEQUENCE [LARGE SCALE GENOMIC DNA]</scope>
</reference>
<dbReference type="PANTHER" id="PTHR30289">
    <property type="entry name" value="UNCHARACTERIZED PROTEIN YBCL-RELATED"/>
    <property type="match status" value="1"/>
</dbReference>
<dbReference type="Pfam" id="PF01161">
    <property type="entry name" value="PBP"/>
    <property type="match status" value="1"/>
</dbReference>
<dbReference type="CDD" id="cd00865">
    <property type="entry name" value="PEBP_bact_arch"/>
    <property type="match status" value="1"/>
</dbReference>
<dbReference type="EMBL" id="LBTH01000009">
    <property type="protein sequence ID" value="KKQ36083.1"/>
    <property type="molecule type" value="Genomic_DNA"/>
</dbReference>
<dbReference type="NCBIfam" id="TIGR00481">
    <property type="entry name" value="YbhB/YbcL family Raf kinase inhibitor-like protein"/>
    <property type="match status" value="1"/>
</dbReference>
<name>A0A0G0GYQ0_9BACT</name>
<dbReference type="PANTHER" id="PTHR30289:SF1">
    <property type="entry name" value="PEBP (PHOSPHATIDYLETHANOLAMINE-BINDING PROTEIN) FAMILY PROTEIN"/>
    <property type="match status" value="1"/>
</dbReference>
<comment type="caution">
    <text evidence="1">The sequence shown here is derived from an EMBL/GenBank/DDBJ whole genome shotgun (WGS) entry which is preliminary data.</text>
</comment>
<dbReference type="Gene3D" id="3.90.280.10">
    <property type="entry name" value="PEBP-like"/>
    <property type="match status" value="1"/>
</dbReference>
<gene>
    <name evidence="1" type="ORF">US52_C0009G0005</name>
</gene>
<dbReference type="AlphaFoldDB" id="A0A0G0GYQ0"/>
<evidence type="ECO:0000313" key="2">
    <source>
        <dbReference type="Proteomes" id="UP000034852"/>
    </source>
</evidence>
<dbReference type="SUPFAM" id="SSF49777">
    <property type="entry name" value="PEBP-like"/>
    <property type="match status" value="1"/>
</dbReference>
<organism evidence="1 2">
    <name type="scientific">candidate division WS6 bacterium GW2011_GWA2_37_6</name>
    <dbReference type="NCBI Taxonomy" id="1619087"/>
    <lineage>
        <taxon>Bacteria</taxon>
        <taxon>Candidatus Dojkabacteria</taxon>
    </lineage>
</organism>
<dbReference type="InterPro" id="IPR005247">
    <property type="entry name" value="YbhB_YbcL/LppC-like"/>
</dbReference>
<protein>
    <submittedName>
        <fullName evidence="1">PEBP family protein</fullName>
    </submittedName>
</protein>
<sequence>MEEDTSDAPSQTDNTAAFFVQSKSFNDGEKIPVKYCNKGVVGGTNTPIQIEWRNVPKGTKSLFLVLVDTHSVANDFIHWAVKDIDPTTNEIPESGPVTNGVELKNSDGAPGYFGPQPPAGTGDHPYEVHLFALSTAAIDIPEQADWEKIQSTLAPVTLEEAKFTGLYGR</sequence>
<proteinExistence type="predicted"/>
<dbReference type="InterPro" id="IPR008914">
    <property type="entry name" value="PEBP"/>
</dbReference>
<dbReference type="InterPro" id="IPR036610">
    <property type="entry name" value="PEBP-like_sf"/>
</dbReference>